<feature type="compositionally biased region" description="Basic and acidic residues" evidence="5">
    <location>
        <begin position="1200"/>
        <end position="1211"/>
    </location>
</feature>
<reference evidence="8 9" key="1">
    <citation type="journal article" date="2011" name="Science">
        <title>The Selaginella genome identifies genetic changes associated with the evolution of vascular plants.</title>
        <authorList>
            <person name="Banks J.A."/>
            <person name="Nishiyama T."/>
            <person name="Hasebe M."/>
            <person name="Bowman J.L."/>
            <person name="Gribskov M."/>
            <person name="dePamphilis C."/>
            <person name="Albert V.A."/>
            <person name="Aono N."/>
            <person name="Aoyama T."/>
            <person name="Ambrose B.A."/>
            <person name="Ashton N.W."/>
            <person name="Axtell M.J."/>
            <person name="Barker E."/>
            <person name="Barker M.S."/>
            <person name="Bennetzen J.L."/>
            <person name="Bonawitz N.D."/>
            <person name="Chapple C."/>
            <person name="Cheng C."/>
            <person name="Correa L.G."/>
            <person name="Dacre M."/>
            <person name="DeBarry J."/>
            <person name="Dreyer I."/>
            <person name="Elias M."/>
            <person name="Engstrom E.M."/>
            <person name="Estelle M."/>
            <person name="Feng L."/>
            <person name="Finet C."/>
            <person name="Floyd S.K."/>
            <person name="Frommer W.B."/>
            <person name="Fujita T."/>
            <person name="Gramzow L."/>
            <person name="Gutensohn M."/>
            <person name="Harholt J."/>
            <person name="Hattori M."/>
            <person name="Heyl A."/>
            <person name="Hirai T."/>
            <person name="Hiwatashi Y."/>
            <person name="Ishikawa M."/>
            <person name="Iwata M."/>
            <person name="Karol K.G."/>
            <person name="Koehler B."/>
            <person name="Kolukisaoglu U."/>
            <person name="Kubo M."/>
            <person name="Kurata T."/>
            <person name="Lalonde S."/>
            <person name="Li K."/>
            <person name="Li Y."/>
            <person name="Litt A."/>
            <person name="Lyons E."/>
            <person name="Manning G."/>
            <person name="Maruyama T."/>
            <person name="Michael T.P."/>
            <person name="Mikami K."/>
            <person name="Miyazaki S."/>
            <person name="Morinaga S."/>
            <person name="Murata T."/>
            <person name="Mueller-Roeber B."/>
            <person name="Nelson D.R."/>
            <person name="Obara M."/>
            <person name="Oguri Y."/>
            <person name="Olmstead R.G."/>
            <person name="Onodera N."/>
            <person name="Petersen B.L."/>
            <person name="Pils B."/>
            <person name="Prigge M."/>
            <person name="Rensing S.A."/>
            <person name="Riano-Pachon D.M."/>
            <person name="Roberts A.W."/>
            <person name="Sato Y."/>
            <person name="Scheller H.V."/>
            <person name="Schulz B."/>
            <person name="Schulz C."/>
            <person name="Shakirov E.V."/>
            <person name="Shibagaki N."/>
            <person name="Shinohara N."/>
            <person name="Shippen D.E."/>
            <person name="Soerensen I."/>
            <person name="Sotooka R."/>
            <person name="Sugimoto N."/>
            <person name="Sugita M."/>
            <person name="Sumikawa N."/>
            <person name="Tanurdzic M."/>
            <person name="Theissen G."/>
            <person name="Ulvskov P."/>
            <person name="Wakazuki S."/>
            <person name="Weng J.K."/>
            <person name="Willats W.W."/>
            <person name="Wipf D."/>
            <person name="Wolf P.G."/>
            <person name="Yang L."/>
            <person name="Zimmer A.D."/>
            <person name="Zhu Q."/>
            <person name="Mitros T."/>
            <person name="Hellsten U."/>
            <person name="Loque D."/>
            <person name="Otillar R."/>
            <person name="Salamov A."/>
            <person name="Schmutz J."/>
            <person name="Shapiro H."/>
            <person name="Lindquist E."/>
            <person name="Lucas S."/>
            <person name="Rokhsar D."/>
            <person name="Grigoriev I.V."/>
        </authorList>
    </citation>
    <scope>NUCLEOTIDE SEQUENCE [LARGE SCALE GENOMIC DNA]</scope>
</reference>
<dbReference type="GO" id="GO:0006338">
    <property type="term" value="P:chromatin remodeling"/>
    <property type="evidence" value="ECO:0000318"/>
    <property type="project" value="GO_Central"/>
</dbReference>
<evidence type="ECO:0000256" key="2">
    <source>
        <dbReference type="ARBA" id="ARBA00023002"/>
    </source>
</evidence>
<dbReference type="InParanoid" id="D8SXS0"/>
<dbReference type="SUPFAM" id="SSF101447">
    <property type="entry name" value="Formin homology 2 domain (FH2 domain)"/>
    <property type="match status" value="1"/>
</dbReference>
<dbReference type="Pfam" id="PF02375">
    <property type="entry name" value="JmjN"/>
    <property type="match status" value="1"/>
</dbReference>
<evidence type="ECO:0000313" key="9">
    <source>
        <dbReference type="Proteomes" id="UP000001514"/>
    </source>
</evidence>
<evidence type="ECO:0000256" key="5">
    <source>
        <dbReference type="SAM" id="MobiDB-lite"/>
    </source>
</evidence>
<comment type="subcellular location">
    <subcellularLocation>
        <location evidence="1">Nucleus</location>
    </subcellularLocation>
</comment>
<keyword evidence="2" id="KW-0560">Oxidoreductase</keyword>
<keyword evidence="3" id="KW-0408">Iron</keyword>
<dbReference type="PROSITE" id="PS51543">
    <property type="entry name" value="FYRC"/>
    <property type="match status" value="1"/>
</dbReference>
<dbReference type="Pfam" id="PF02373">
    <property type="entry name" value="JmjC"/>
    <property type="match status" value="1"/>
</dbReference>
<dbReference type="SMART" id="SM00558">
    <property type="entry name" value="JmjC"/>
    <property type="match status" value="1"/>
</dbReference>
<dbReference type="SMART" id="SM00545">
    <property type="entry name" value="JmjN"/>
    <property type="match status" value="1"/>
</dbReference>
<dbReference type="InterPro" id="IPR003347">
    <property type="entry name" value="JmjC_dom"/>
</dbReference>
<gene>
    <name evidence="8" type="ORF">SELMODRAFT_426868</name>
</gene>
<feature type="domain" description="JmjN" evidence="6">
    <location>
        <begin position="111"/>
        <end position="152"/>
    </location>
</feature>
<feature type="region of interest" description="Disordered" evidence="5">
    <location>
        <begin position="978"/>
        <end position="1148"/>
    </location>
</feature>
<dbReference type="KEGG" id="smo:SELMODRAFT_426868"/>
<keyword evidence="9" id="KW-1185">Reference proteome</keyword>
<dbReference type="PROSITE" id="PS51184">
    <property type="entry name" value="JMJC"/>
    <property type="match status" value="1"/>
</dbReference>
<dbReference type="Pfam" id="PF02928">
    <property type="entry name" value="zf-C5HC2"/>
    <property type="match status" value="1"/>
</dbReference>
<dbReference type="GO" id="GO:0005634">
    <property type="term" value="C:nucleus"/>
    <property type="evidence" value="ECO:0000318"/>
    <property type="project" value="GO_Central"/>
</dbReference>
<dbReference type="Gramene" id="EFJ10850">
    <property type="protein sequence ID" value="EFJ10850"/>
    <property type="gene ID" value="SELMODRAFT_426868"/>
</dbReference>
<dbReference type="PROSITE" id="PS51183">
    <property type="entry name" value="JMJN"/>
    <property type="match status" value="1"/>
</dbReference>
<dbReference type="EMBL" id="GL377651">
    <property type="protein sequence ID" value="EFJ10850.1"/>
    <property type="molecule type" value="Genomic_DNA"/>
</dbReference>
<dbReference type="Proteomes" id="UP000001514">
    <property type="component" value="Unassembled WGS sequence"/>
</dbReference>
<dbReference type="HOGENOM" id="CLU_254001_0_0_1"/>
<feature type="compositionally biased region" description="Pro residues" evidence="5">
    <location>
        <begin position="1053"/>
        <end position="1072"/>
    </location>
</feature>
<dbReference type="InterPro" id="IPR003889">
    <property type="entry name" value="FYrich_C"/>
</dbReference>
<evidence type="ECO:0000259" key="6">
    <source>
        <dbReference type="PROSITE" id="PS51183"/>
    </source>
</evidence>
<feature type="compositionally biased region" description="Basic and acidic residues" evidence="5">
    <location>
        <begin position="1017"/>
        <end position="1052"/>
    </location>
</feature>
<dbReference type="FunCoup" id="D8SXS0">
    <property type="interactions" value="2585"/>
</dbReference>
<dbReference type="InterPro" id="IPR003349">
    <property type="entry name" value="JmjN"/>
</dbReference>
<dbReference type="GO" id="GO:0000785">
    <property type="term" value="C:chromatin"/>
    <property type="evidence" value="ECO:0000318"/>
    <property type="project" value="GO_Central"/>
</dbReference>
<dbReference type="Gene3D" id="3.30.160.360">
    <property type="match status" value="1"/>
</dbReference>
<keyword evidence="4" id="KW-0539">Nucleus</keyword>
<name>D8SXS0_SELML</name>
<accession>D8SXS0</accession>
<evidence type="ECO:0000256" key="1">
    <source>
        <dbReference type="ARBA" id="ARBA00004123"/>
    </source>
</evidence>
<proteinExistence type="predicted"/>
<sequence>MSVPSAKGADANAAQGNKISLRRMTPKRKRLVCDEDDEDEPVQFAEAMKQSAWKGGFCIQESPAGDVDTAKNASSIEDELPVAVVPDDDGMPRARAKWRPYEGHVPLLPEAPAFYPDKDEFSDPIKYISSIRQDAEPYGICRIVPPRSWRPPCALEDEARSGTVKFTVRKQKIHKLQKRMQQCSSDSSSSSPVPFGFQAGPAMSLPEFRAYAEAFMKSYFTTDEELTATTVEDFEGEYWRIVECPTEQVEVIYGADLDTAKVGTGFPKPKPEPVQNGAYEKSGWNLNNFARAPGSMLCFEDAEISGVVVPWVYIGMSLSSFCWHVEDHFLYSINYLHFGGEKVWYGVPRGSATMLEDTMKRHLPDLFMDQPDLLQKLVTQFSPSILKDEKVPVYRAVQRPGDFVVTFPRAYHCGFSTGFNCAEAVNFAPMDWLVHGQAAVELYQKFRRKTTVSHDKLLFAAVKACIDAAKTDGVRAPFWRQTLEDVDRLSTLMKACKARIQTEHSRRTWRDDIKSRKMDADFDHTEERECLHCHYDLHLSAVSCDCSPGRFACLEHVDLLCKCPKESKYGLYRYDLSELYGFQTALEKLLKDITEKGECLVDASGGGSVMSVPSKHIASVASARCNKDSGSSSEKKAMDSKVKATPGKDCPLVVLSDDDDYETNFVKKEVEDEKNVLEEPVEIATPALKLELLDVGTLSAAGWCSKASIFPPGFKSRVLYYNFLNLSQPSHYVSEIVDCGAEEPYFKVSLENSPHTFVDVSADLCWRAIQRRLNFEIHSKRKLGNFSVPRERPVEEISGIAMFGLSDPAIKKVVEALDKRHVCRAYWEKTFSTELDSLALLRNLFLKGDKDELWALHKVLGAEWGKDMWKQCFQALADVLEGLLERSGTAMAWEEDASWMGSSMEGSSSVSMGVLAERKRKSPEIEVCIISDASDQGEGRRRRCVRSCGGDERVRSGYRLRAKIRGIERFDPFASSAGEMARKKRRMMEKRQRELEDDAGTPLRACLSEGCGARTPVWKEHLDREGKKTSRREKPEKSKGSSREKSEARDALPPRPPPPSPPPPPPPPPPPVAKQARTIYKEEEARVSPSKVSARKNLGATMKKSAKKRSMLEDMIREINERQRVPGMGKKRKKKKITAAGARDRAPVEEKKPYVKVEVDELVQMRCEVEEGQRMLENLRQKVEEAQQELNYKKSRVEELERKKKLEDERNVAAAAAARGRRERTRPSYFPVHKAFDRRWDDPAFGPGEAEEEQQEESKEKNGNQSDSSSSDGSLVAVNKYSTSQDADEFRDKLRKELSRPFCPQELREKFKSVRLQKPIIRSRDLRGQRSCQFPNGKEGLSYLDHHPDFAAALKVAVDPKSQLRLLREFFFWLKHACVEGSFRPWNPHNRGLLREKGPISVKDEVIVLD</sequence>
<dbReference type="SMART" id="SM00542">
    <property type="entry name" value="FYRC"/>
    <property type="match status" value="1"/>
</dbReference>
<dbReference type="PROSITE" id="PS51542">
    <property type="entry name" value="FYRN"/>
    <property type="match status" value="1"/>
</dbReference>
<dbReference type="Pfam" id="PF05964">
    <property type="entry name" value="FYRN"/>
    <property type="match status" value="1"/>
</dbReference>
<dbReference type="InterPro" id="IPR003888">
    <property type="entry name" value="FYrich_N"/>
</dbReference>
<dbReference type="GO" id="GO:0010468">
    <property type="term" value="P:regulation of gene expression"/>
    <property type="evidence" value="ECO:0000318"/>
    <property type="project" value="GO_Central"/>
</dbReference>
<feature type="region of interest" description="Disordered" evidence="5">
    <location>
        <begin position="1"/>
        <end position="28"/>
    </location>
</feature>
<dbReference type="STRING" id="88036.D8SXS0"/>
<evidence type="ECO:0000256" key="3">
    <source>
        <dbReference type="ARBA" id="ARBA00023004"/>
    </source>
</evidence>
<feature type="compositionally biased region" description="Basic and acidic residues" evidence="5">
    <location>
        <begin position="1110"/>
        <end position="1124"/>
    </location>
</feature>
<dbReference type="InterPro" id="IPR004198">
    <property type="entry name" value="Znf_C5HC2"/>
</dbReference>
<evidence type="ECO:0000256" key="4">
    <source>
        <dbReference type="ARBA" id="ARBA00023242"/>
    </source>
</evidence>
<dbReference type="Gene3D" id="2.60.120.650">
    <property type="entry name" value="Cupin"/>
    <property type="match status" value="1"/>
</dbReference>
<evidence type="ECO:0000313" key="8">
    <source>
        <dbReference type="EMBL" id="EFJ10850.1"/>
    </source>
</evidence>
<feature type="region of interest" description="Disordered" evidence="5">
    <location>
        <begin position="1200"/>
        <end position="1275"/>
    </location>
</feature>
<dbReference type="PANTHER" id="PTHR10694:SF113">
    <property type="entry name" value="PROTEIN JUMONJI"/>
    <property type="match status" value="1"/>
</dbReference>
<dbReference type="GO" id="GO:0034647">
    <property type="term" value="F:histone H3K4me/H3K4me2/H3K4me3 demethylase activity"/>
    <property type="evidence" value="ECO:0000318"/>
    <property type="project" value="GO_Central"/>
</dbReference>
<feature type="domain" description="JmjC" evidence="7">
    <location>
        <begin position="278"/>
        <end position="444"/>
    </location>
</feature>
<evidence type="ECO:0008006" key="10">
    <source>
        <dbReference type="Google" id="ProtNLM"/>
    </source>
</evidence>
<evidence type="ECO:0000259" key="7">
    <source>
        <dbReference type="PROSITE" id="PS51184"/>
    </source>
</evidence>
<protein>
    <recommendedName>
        <fullName evidence="10">JmjC domain-containing protein</fullName>
    </recommendedName>
</protein>
<dbReference type="eggNOG" id="KOG1246">
    <property type="taxonomic scope" value="Eukaryota"/>
</dbReference>
<dbReference type="PANTHER" id="PTHR10694">
    <property type="entry name" value="LYSINE-SPECIFIC DEMETHYLASE"/>
    <property type="match status" value="1"/>
</dbReference>
<dbReference type="Pfam" id="PF05965">
    <property type="entry name" value="FYRC"/>
    <property type="match status" value="1"/>
</dbReference>
<organism evidence="9">
    <name type="scientific">Selaginella moellendorffii</name>
    <name type="common">Spikemoss</name>
    <dbReference type="NCBI Taxonomy" id="88036"/>
    <lineage>
        <taxon>Eukaryota</taxon>
        <taxon>Viridiplantae</taxon>
        <taxon>Streptophyta</taxon>
        <taxon>Embryophyta</taxon>
        <taxon>Tracheophyta</taxon>
        <taxon>Lycopodiopsida</taxon>
        <taxon>Selaginellales</taxon>
        <taxon>Selaginellaceae</taxon>
        <taxon>Selaginella</taxon>
    </lineage>
</organism>
<dbReference type="SUPFAM" id="SSF51197">
    <property type="entry name" value="Clavaminate synthase-like"/>
    <property type="match status" value="1"/>
</dbReference>